<evidence type="ECO:0000313" key="13">
    <source>
        <dbReference type="EMBL" id="MFD2728988.1"/>
    </source>
</evidence>
<comment type="similarity">
    <text evidence="4">Belongs to the glycosyl hydrolase 13 family. GlgB subfamily.</text>
</comment>
<dbReference type="EC" id="2.4.1.18" evidence="5 11"/>
<dbReference type="InterPro" id="IPR044143">
    <property type="entry name" value="GlgB_N_E_set_prok"/>
</dbReference>
<dbReference type="InterPro" id="IPR013780">
    <property type="entry name" value="Glyco_hydro_b"/>
</dbReference>
<dbReference type="Gene3D" id="3.20.20.80">
    <property type="entry name" value="Glycosidases"/>
    <property type="match status" value="1"/>
</dbReference>
<evidence type="ECO:0000256" key="11">
    <source>
        <dbReference type="NCBIfam" id="TIGR01515"/>
    </source>
</evidence>
<dbReference type="EMBL" id="JBHUMO010000039">
    <property type="protein sequence ID" value="MFD2728988.1"/>
    <property type="molecule type" value="Genomic_DNA"/>
</dbReference>
<evidence type="ECO:0000256" key="8">
    <source>
        <dbReference type="ARBA" id="ARBA00022679"/>
    </source>
</evidence>
<reference evidence="14" key="1">
    <citation type="journal article" date="2019" name="Int. J. Syst. Evol. Microbiol.">
        <title>The Global Catalogue of Microorganisms (GCM) 10K type strain sequencing project: providing services to taxonomists for standard genome sequencing and annotation.</title>
        <authorList>
            <consortium name="The Broad Institute Genomics Platform"/>
            <consortium name="The Broad Institute Genome Sequencing Center for Infectious Disease"/>
            <person name="Wu L."/>
            <person name="Ma J."/>
        </authorList>
    </citation>
    <scope>NUCLEOTIDE SEQUENCE [LARGE SCALE GENOMIC DNA]</scope>
    <source>
        <strain evidence="14">TISTR 932</strain>
    </source>
</reference>
<dbReference type="Gene3D" id="2.60.40.1180">
    <property type="entry name" value="Golgi alpha-mannosidase II"/>
    <property type="match status" value="1"/>
</dbReference>
<dbReference type="SMART" id="SM00642">
    <property type="entry name" value="Aamy"/>
    <property type="match status" value="1"/>
</dbReference>
<dbReference type="SUPFAM" id="SSF81296">
    <property type="entry name" value="E set domains"/>
    <property type="match status" value="1"/>
</dbReference>
<evidence type="ECO:0000256" key="5">
    <source>
        <dbReference type="ARBA" id="ARBA00012541"/>
    </source>
</evidence>
<dbReference type="Pfam" id="PF02806">
    <property type="entry name" value="Alpha-amylase_C"/>
    <property type="match status" value="1"/>
</dbReference>
<comment type="catalytic activity">
    <reaction evidence="1">
        <text>Transfers a segment of a (1-&gt;4)-alpha-D-glucan chain to a primary hydroxy group in a similar glucan chain.</text>
        <dbReference type="EC" id="2.4.1.18"/>
    </reaction>
</comment>
<protein>
    <recommendedName>
        <fullName evidence="5 11">1,4-alpha-glucan branching enzyme</fullName>
        <ecNumber evidence="5 11">2.4.1.18</ecNumber>
    </recommendedName>
</protein>
<dbReference type="InterPro" id="IPR017853">
    <property type="entry name" value="GH"/>
</dbReference>
<evidence type="ECO:0000256" key="9">
    <source>
        <dbReference type="ARBA" id="ARBA00023056"/>
    </source>
</evidence>
<keyword evidence="8" id="KW-0808">Transferase</keyword>
<dbReference type="InterPro" id="IPR013783">
    <property type="entry name" value="Ig-like_fold"/>
</dbReference>
<comment type="caution">
    <text evidence="13">The sequence shown here is derived from an EMBL/GenBank/DDBJ whole genome shotgun (WGS) entry which is preliminary data.</text>
</comment>
<keyword evidence="7" id="KW-0328">Glycosyltransferase</keyword>
<evidence type="ECO:0000313" key="14">
    <source>
        <dbReference type="Proteomes" id="UP001597427"/>
    </source>
</evidence>
<comment type="function">
    <text evidence="2">Catalyzes the formation of the alpha-1,6-glucosidic linkages in glycogen by scission of a 1,4-alpha-linked oligosaccharide from growing alpha-1,4-glucan chains and the subsequent attachment of the oligosaccharide to the alpha-1,6 position.</text>
</comment>
<comment type="pathway">
    <text evidence="3">Glycan biosynthesis; glycogen biosynthesis.</text>
</comment>
<evidence type="ECO:0000256" key="10">
    <source>
        <dbReference type="ARBA" id="ARBA00023277"/>
    </source>
</evidence>
<evidence type="ECO:0000256" key="6">
    <source>
        <dbReference type="ARBA" id="ARBA00022600"/>
    </source>
</evidence>
<dbReference type="RefSeq" id="WP_379980907.1">
    <property type="nucleotide sequence ID" value="NZ_JBHUMO010000039.1"/>
</dbReference>
<evidence type="ECO:0000256" key="7">
    <source>
        <dbReference type="ARBA" id="ARBA00022676"/>
    </source>
</evidence>
<sequence>MKETQAINAKKTFVTGENFYAQHLLGAHRLSDSSYIFRVWAPNASQIWLVGSFNDWSESLPMKKDEATGIWEVSTSLTHEGDLYKFKLEQPNGEIVFKMDPFAVRFEPRPGTAAIVYTIPDKRWKDGLYRGRTKRSNYFKRPINIYEVHAGSWRFHWDGTPFTFKDLSKELVPYVKTMGYTHIELMPVMEHPLDQSWGYQLTGYFALCESYGTPEEFQEFVETCHLANIGVIIDWVPGHFCVNSDAIAYYDGTATFEYSDEQRAKNIRWGALNFDLSKPQVQSFLISNALFWLEFYHVDGIRVDAVSSMIYLDYDEKQWQPNHLGTNQNLDGVYFLQKLNAVIKLAHPAALMIAEESSSETKVTGRIEDHALGFDFKWDLGWMNDTLTFFEMDPMYRGEHLRLLTFSFMYMENEQYLLPLSHDEVVHGKKSLMHKMWGDRYKQFAQLRSLLTYLMAHPGKKLLFMGSEWGQFLEWKYNEGLEWKDLSDPLNSAMQTFTKTINELYHSQAALWELEDSPQQGIEFIDADNREQVVLSFIRKSKRKKDFLLFVFNFSAIEYQKFQIAVPYEGVYEEYFNTERLEFGGTWTEKQPDMVAKKVANQKGKQTIELVVPALGAVIIKPKSIVLNRKG</sequence>
<dbReference type="PANTHER" id="PTHR43651">
    <property type="entry name" value="1,4-ALPHA-GLUCAN-BRANCHING ENZYME"/>
    <property type="match status" value="1"/>
</dbReference>
<evidence type="ECO:0000256" key="4">
    <source>
        <dbReference type="ARBA" id="ARBA00009000"/>
    </source>
</evidence>
<evidence type="ECO:0000256" key="1">
    <source>
        <dbReference type="ARBA" id="ARBA00000826"/>
    </source>
</evidence>
<dbReference type="NCBIfam" id="NF008967">
    <property type="entry name" value="PRK12313.1"/>
    <property type="match status" value="1"/>
</dbReference>
<keyword evidence="6" id="KW-0321">Glycogen metabolism</keyword>
<accession>A0ABW5TKJ3</accession>
<dbReference type="PIRSF" id="PIRSF000463">
    <property type="entry name" value="GlgB"/>
    <property type="match status" value="1"/>
</dbReference>
<name>A0ABW5TKJ3_9ENTE</name>
<dbReference type="InterPro" id="IPR006048">
    <property type="entry name" value="A-amylase/branching_C"/>
</dbReference>
<dbReference type="InterPro" id="IPR037439">
    <property type="entry name" value="Branching_enzy"/>
</dbReference>
<evidence type="ECO:0000256" key="3">
    <source>
        <dbReference type="ARBA" id="ARBA00004964"/>
    </source>
</evidence>
<keyword evidence="10" id="KW-0119">Carbohydrate metabolism</keyword>
<dbReference type="InterPro" id="IPR006407">
    <property type="entry name" value="GlgB"/>
</dbReference>
<dbReference type="InterPro" id="IPR014756">
    <property type="entry name" value="Ig_E-set"/>
</dbReference>
<dbReference type="Pfam" id="PF02922">
    <property type="entry name" value="CBM_48"/>
    <property type="match status" value="1"/>
</dbReference>
<dbReference type="InterPro" id="IPR006047">
    <property type="entry name" value="GH13_cat_dom"/>
</dbReference>
<evidence type="ECO:0000256" key="2">
    <source>
        <dbReference type="ARBA" id="ARBA00002953"/>
    </source>
</evidence>
<dbReference type="SUPFAM" id="SSF51011">
    <property type="entry name" value="Glycosyl hydrolase domain"/>
    <property type="match status" value="1"/>
</dbReference>
<dbReference type="PANTHER" id="PTHR43651:SF3">
    <property type="entry name" value="1,4-ALPHA-GLUCAN-BRANCHING ENZYME"/>
    <property type="match status" value="1"/>
</dbReference>
<keyword evidence="14" id="KW-1185">Reference proteome</keyword>
<proteinExistence type="inferred from homology"/>
<dbReference type="CDD" id="cd02855">
    <property type="entry name" value="E_set_GBE_prok_N"/>
    <property type="match status" value="1"/>
</dbReference>
<dbReference type="Gene3D" id="2.60.40.10">
    <property type="entry name" value="Immunoglobulins"/>
    <property type="match status" value="1"/>
</dbReference>
<dbReference type="CDD" id="cd11322">
    <property type="entry name" value="AmyAc_Glg_BE"/>
    <property type="match status" value="1"/>
</dbReference>
<dbReference type="Proteomes" id="UP001597427">
    <property type="component" value="Unassembled WGS sequence"/>
</dbReference>
<feature type="domain" description="Glycosyl hydrolase family 13 catalytic" evidence="12">
    <location>
        <begin position="154"/>
        <end position="515"/>
    </location>
</feature>
<dbReference type="NCBIfam" id="TIGR01515">
    <property type="entry name" value="branching_enzym"/>
    <property type="match status" value="1"/>
</dbReference>
<organism evidence="13 14">
    <name type="scientific">Enterococcus camelliae</name>
    <dbReference type="NCBI Taxonomy" id="453959"/>
    <lineage>
        <taxon>Bacteria</taxon>
        <taxon>Bacillati</taxon>
        <taxon>Bacillota</taxon>
        <taxon>Bacilli</taxon>
        <taxon>Lactobacillales</taxon>
        <taxon>Enterococcaceae</taxon>
        <taxon>Enterococcus</taxon>
    </lineage>
</organism>
<keyword evidence="9" id="KW-0320">Glycogen biosynthesis</keyword>
<dbReference type="SUPFAM" id="SSF51445">
    <property type="entry name" value="(Trans)glycosidases"/>
    <property type="match status" value="1"/>
</dbReference>
<dbReference type="Pfam" id="PF00128">
    <property type="entry name" value="Alpha-amylase"/>
    <property type="match status" value="2"/>
</dbReference>
<gene>
    <name evidence="13" type="primary">glgB</name>
    <name evidence="13" type="ORF">ACFSR0_06085</name>
</gene>
<dbReference type="InterPro" id="IPR004193">
    <property type="entry name" value="Glyco_hydro_13_N"/>
</dbReference>
<evidence type="ECO:0000259" key="12">
    <source>
        <dbReference type="SMART" id="SM00642"/>
    </source>
</evidence>